<reference evidence="1 2" key="2">
    <citation type="journal article" date="2022" name="Mol. Biol. Evol.">
        <title>Comparative Genomics Reveals Insights into the Divergent Evolution of Astigmatic Mites and Household Pest Adaptations.</title>
        <authorList>
            <person name="Xiong Q."/>
            <person name="Wan A.T."/>
            <person name="Liu X."/>
            <person name="Fung C.S."/>
            <person name="Xiao X."/>
            <person name="Malainual N."/>
            <person name="Hou J."/>
            <person name="Wang L."/>
            <person name="Wang M."/>
            <person name="Yang K.Y."/>
            <person name="Cui Y."/>
            <person name="Leung E.L."/>
            <person name="Nong W."/>
            <person name="Shin S.K."/>
            <person name="Au S.W."/>
            <person name="Jeong K.Y."/>
            <person name="Chew F.T."/>
            <person name="Hui J.H."/>
            <person name="Leung T.F."/>
            <person name="Tungtrongchitr A."/>
            <person name="Zhong N."/>
            <person name="Liu Z."/>
            <person name="Tsui S.K."/>
        </authorList>
    </citation>
    <scope>NUCLEOTIDE SEQUENCE [LARGE SCALE GENOMIC DNA]</scope>
    <source>
        <strain evidence="1">Derp</strain>
    </source>
</reference>
<gene>
    <name evidence="1" type="ORF">DERP_012160</name>
</gene>
<reference evidence="1 2" key="1">
    <citation type="journal article" date="2018" name="J. Allergy Clin. Immunol.">
        <title>High-quality assembly of Dermatophagoides pteronyssinus genome and transcriptome reveals a wide range of novel allergens.</title>
        <authorList>
            <person name="Liu X.Y."/>
            <person name="Yang K.Y."/>
            <person name="Wang M.Q."/>
            <person name="Kwok J.S."/>
            <person name="Zeng X."/>
            <person name="Yang Z."/>
            <person name="Xiao X.J."/>
            <person name="Lau C.P."/>
            <person name="Li Y."/>
            <person name="Huang Z.M."/>
            <person name="Ba J.G."/>
            <person name="Yim A.K."/>
            <person name="Ouyang C.Y."/>
            <person name="Ngai S.M."/>
            <person name="Chan T.F."/>
            <person name="Leung E.L."/>
            <person name="Liu L."/>
            <person name="Liu Z.G."/>
            <person name="Tsui S.K."/>
        </authorList>
    </citation>
    <scope>NUCLEOTIDE SEQUENCE [LARGE SCALE GENOMIC DNA]</scope>
    <source>
        <strain evidence="1">Derp</strain>
    </source>
</reference>
<dbReference type="Proteomes" id="UP000887458">
    <property type="component" value="Unassembled WGS sequence"/>
</dbReference>
<accession>A0ABQ8J2A5</accession>
<keyword evidence="2" id="KW-1185">Reference proteome</keyword>
<proteinExistence type="predicted"/>
<name>A0ABQ8J2A5_DERPT</name>
<sequence length="73" mass="8189">MDCKTRPTQCDVVIGYFGLSLVYANIITSNISPSVLSCIGDMTNAKSYNDHDHMIVNLVNFQQFILNNRCDLC</sequence>
<protein>
    <submittedName>
        <fullName evidence="1">Uncharacterized protein</fullName>
    </submittedName>
</protein>
<organism evidence="1 2">
    <name type="scientific">Dermatophagoides pteronyssinus</name>
    <name type="common">European house dust mite</name>
    <dbReference type="NCBI Taxonomy" id="6956"/>
    <lineage>
        <taxon>Eukaryota</taxon>
        <taxon>Metazoa</taxon>
        <taxon>Ecdysozoa</taxon>
        <taxon>Arthropoda</taxon>
        <taxon>Chelicerata</taxon>
        <taxon>Arachnida</taxon>
        <taxon>Acari</taxon>
        <taxon>Acariformes</taxon>
        <taxon>Sarcoptiformes</taxon>
        <taxon>Astigmata</taxon>
        <taxon>Psoroptidia</taxon>
        <taxon>Analgoidea</taxon>
        <taxon>Pyroglyphidae</taxon>
        <taxon>Dermatophagoidinae</taxon>
        <taxon>Dermatophagoides</taxon>
    </lineage>
</organism>
<evidence type="ECO:0000313" key="2">
    <source>
        <dbReference type="Proteomes" id="UP000887458"/>
    </source>
</evidence>
<dbReference type="EMBL" id="NJHN03000088">
    <property type="protein sequence ID" value="KAH9416692.1"/>
    <property type="molecule type" value="Genomic_DNA"/>
</dbReference>
<evidence type="ECO:0000313" key="1">
    <source>
        <dbReference type="EMBL" id="KAH9416692.1"/>
    </source>
</evidence>
<comment type="caution">
    <text evidence="1">The sequence shown here is derived from an EMBL/GenBank/DDBJ whole genome shotgun (WGS) entry which is preliminary data.</text>
</comment>